<comment type="caution">
    <text evidence="8">The sequence shown here is derived from an EMBL/GenBank/DDBJ whole genome shotgun (WGS) entry which is preliminary data.</text>
</comment>
<dbReference type="Gene3D" id="1.10.1660.10">
    <property type="match status" value="1"/>
</dbReference>
<dbReference type="Pfam" id="PF00376">
    <property type="entry name" value="MerR"/>
    <property type="match status" value="1"/>
</dbReference>
<accession>A0A3L7J9A0</accession>
<keyword evidence="9" id="KW-1185">Reference proteome</keyword>
<dbReference type="SMART" id="SM00422">
    <property type="entry name" value="HTH_MERR"/>
    <property type="match status" value="1"/>
</dbReference>
<evidence type="ECO:0000259" key="7">
    <source>
        <dbReference type="PROSITE" id="PS50937"/>
    </source>
</evidence>
<keyword evidence="6" id="KW-0175">Coiled coil</keyword>
<dbReference type="InterPro" id="IPR015358">
    <property type="entry name" value="Tscrpt_reg_MerR_DNA-bd"/>
</dbReference>
<dbReference type="RefSeq" id="WP_121643914.1">
    <property type="nucleotide sequence ID" value="NZ_RCWN01000001.1"/>
</dbReference>
<dbReference type="NCBIfam" id="TIGR02044">
    <property type="entry name" value="CueR"/>
    <property type="match status" value="1"/>
</dbReference>
<dbReference type="InterPro" id="IPR000551">
    <property type="entry name" value="MerR-type_HTH_dom"/>
</dbReference>
<dbReference type="AlphaFoldDB" id="A0A3L7J9A0"/>
<dbReference type="PROSITE" id="PS50937">
    <property type="entry name" value="HTH_MERR_2"/>
    <property type="match status" value="1"/>
</dbReference>
<dbReference type="SUPFAM" id="SSF46955">
    <property type="entry name" value="Putative DNA-binding domain"/>
    <property type="match status" value="1"/>
</dbReference>
<dbReference type="Pfam" id="PF09278">
    <property type="entry name" value="MerR-DNA-bind"/>
    <property type="match status" value="1"/>
</dbReference>
<dbReference type="PANTHER" id="PTHR30204">
    <property type="entry name" value="REDOX-CYCLING DRUG-SENSING TRANSCRIPTIONAL ACTIVATOR SOXR"/>
    <property type="match status" value="1"/>
</dbReference>
<dbReference type="GO" id="GO:0045893">
    <property type="term" value="P:positive regulation of DNA-templated transcription"/>
    <property type="evidence" value="ECO:0007669"/>
    <property type="project" value="InterPro"/>
</dbReference>
<evidence type="ECO:0000256" key="4">
    <source>
        <dbReference type="ARBA" id="ARBA00023125"/>
    </source>
</evidence>
<dbReference type="GO" id="GO:0003677">
    <property type="term" value="F:DNA binding"/>
    <property type="evidence" value="ECO:0007669"/>
    <property type="project" value="UniProtKB-KW"/>
</dbReference>
<dbReference type="GO" id="GO:0005737">
    <property type="term" value="C:cytoplasm"/>
    <property type="evidence" value="ECO:0007669"/>
    <property type="project" value="UniProtKB-SubCell"/>
</dbReference>
<keyword evidence="5" id="KW-0804">Transcription</keyword>
<gene>
    <name evidence="8" type="primary">cueR</name>
    <name evidence="8" type="ORF">D8780_00725</name>
</gene>
<dbReference type="CDD" id="cd01108">
    <property type="entry name" value="HTH_CueR"/>
    <property type="match status" value="1"/>
</dbReference>
<dbReference type="Proteomes" id="UP000281094">
    <property type="component" value="Unassembled WGS sequence"/>
</dbReference>
<dbReference type="PRINTS" id="PR00040">
    <property type="entry name" value="HTHMERR"/>
</dbReference>
<feature type="coiled-coil region" evidence="6">
    <location>
        <begin position="87"/>
        <end position="114"/>
    </location>
</feature>
<organism evidence="8 9">
    <name type="scientific">Notoacmeibacter ruber</name>
    <dbReference type="NCBI Taxonomy" id="2670375"/>
    <lineage>
        <taxon>Bacteria</taxon>
        <taxon>Pseudomonadati</taxon>
        <taxon>Pseudomonadota</taxon>
        <taxon>Alphaproteobacteria</taxon>
        <taxon>Hyphomicrobiales</taxon>
        <taxon>Notoacmeibacteraceae</taxon>
        <taxon>Notoacmeibacter</taxon>
    </lineage>
</organism>
<protein>
    <submittedName>
        <fullName evidence="8">Cu(I)-responsive transcriptional regulator</fullName>
    </submittedName>
</protein>
<evidence type="ECO:0000313" key="9">
    <source>
        <dbReference type="Proteomes" id="UP000281094"/>
    </source>
</evidence>
<dbReference type="PANTHER" id="PTHR30204:SF94">
    <property type="entry name" value="HEAVY METAL-DEPENDENT TRANSCRIPTIONAL REGULATOR HI_0293-RELATED"/>
    <property type="match status" value="1"/>
</dbReference>
<dbReference type="InterPro" id="IPR047057">
    <property type="entry name" value="MerR_fam"/>
</dbReference>
<keyword evidence="3" id="KW-0805">Transcription regulation</keyword>
<evidence type="ECO:0000313" key="8">
    <source>
        <dbReference type="EMBL" id="RLQ86945.1"/>
    </source>
</evidence>
<evidence type="ECO:0000256" key="3">
    <source>
        <dbReference type="ARBA" id="ARBA00023015"/>
    </source>
</evidence>
<dbReference type="InterPro" id="IPR011789">
    <property type="entry name" value="CueR"/>
</dbReference>
<dbReference type="InterPro" id="IPR009061">
    <property type="entry name" value="DNA-bd_dom_put_sf"/>
</dbReference>
<sequence length="134" mass="14762">MNIGDVSAASGLPAKTIRYYEEIGLIDAGRGANGYRDFSESDGHKLAFLGRARSLGFSIEDCRTLLSLYEDRERASADVKAVATEHIRRITSKIEELESLRQTLSELISRCKGNDRPDCPIIDDLSGARSACHE</sequence>
<feature type="domain" description="HTH merR-type" evidence="7">
    <location>
        <begin position="1"/>
        <end position="68"/>
    </location>
</feature>
<name>A0A3L7J9A0_9HYPH</name>
<dbReference type="GO" id="GO:0005507">
    <property type="term" value="F:copper ion binding"/>
    <property type="evidence" value="ECO:0007669"/>
    <property type="project" value="InterPro"/>
</dbReference>
<keyword evidence="4" id="KW-0238">DNA-binding</keyword>
<reference evidence="8 9" key="1">
    <citation type="submission" date="2018-10" db="EMBL/GenBank/DDBJ databases">
        <title>Notoacmeibacter sp. M2BS9Y-3-1, whole genome shotgun sequence.</title>
        <authorList>
            <person name="Tuo L."/>
        </authorList>
    </citation>
    <scope>NUCLEOTIDE SEQUENCE [LARGE SCALE GENOMIC DNA]</scope>
    <source>
        <strain evidence="8 9">M2BS9Y-3-1</strain>
    </source>
</reference>
<dbReference type="GO" id="GO:0003700">
    <property type="term" value="F:DNA-binding transcription factor activity"/>
    <property type="evidence" value="ECO:0007669"/>
    <property type="project" value="InterPro"/>
</dbReference>
<comment type="subcellular location">
    <subcellularLocation>
        <location evidence="1">Cytoplasm</location>
    </subcellularLocation>
</comment>
<evidence type="ECO:0000256" key="1">
    <source>
        <dbReference type="ARBA" id="ARBA00004496"/>
    </source>
</evidence>
<dbReference type="EMBL" id="RCWN01000001">
    <property type="protein sequence ID" value="RLQ86945.1"/>
    <property type="molecule type" value="Genomic_DNA"/>
</dbReference>
<evidence type="ECO:0000256" key="2">
    <source>
        <dbReference type="ARBA" id="ARBA00022490"/>
    </source>
</evidence>
<evidence type="ECO:0000256" key="6">
    <source>
        <dbReference type="SAM" id="Coils"/>
    </source>
</evidence>
<keyword evidence="2" id="KW-0963">Cytoplasm</keyword>
<proteinExistence type="predicted"/>
<evidence type="ECO:0000256" key="5">
    <source>
        <dbReference type="ARBA" id="ARBA00023163"/>
    </source>
</evidence>